<protein>
    <submittedName>
        <fullName evidence="1">Uncharacterized protein</fullName>
    </submittedName>
</protein>
<keyword evidence="2" id="KW-1185">Reference proteome</keyword>
<dbReference type="HOGENOM" id="CLU_1384598_0_0_1"/>
<dbReference type="AlphaFoldDB" id="A0A0C3P4G8"/>
<organism evidence="1 2">
    <name type="scientific">Phlebiopsis gigantea (strain 11061_1 CR5-6)</name>
    <name type="common">White-rot fungus</name>
    <name type="synonym">Peniophora gigantea</name>
    <dbReference type="NCBI Taxonomy" id="745531"/>
    <lineage>
        <taxon>Eukaryota</taxon>
        <taxon>Fungi</taxon>
        <taxon>Dikarya</taxon>
        <taxon>Basidiomycota</taxon>
        <taxon>Agaricomycotina</taxon>
        <taxon>Agaricomycetes</taxon>
        <taxon>Polyporales</taxon>
        <taxon>Phanerochaetaceae</taxon>
        <taxon>Phlebiopsis</taxon>
    </lineage>
</organism>
<gene>
    <name evidence="1" type="ORF">PHLGIDRAFT_138337</name>
</gene>
<proteinExistence type="predicted"/>
<accession>A0A0C3P4G8</accession>
<dbReference type="EMBL" id="KN840438">
    <property type="protein sequence ID" value="KIP12879.1"/>
    <property type="molecule type" value="Genomic_DNA"/>
</dbReference>
<reference evidence="1 2" key="1">
    <citation type="journal article" date="2014" name="PLoS Genet.">
        <title>Analysis of the Phlebiopsis gigantea genome, transcriptome and secretome provides insight into its pioneer colonization strategies of wood.</title>
        <authorList>
            <person name="Hori C."/>
            <person name="Ishida T."/>
            <person name="Igarashi K."/>
            <person name="Samejima M."/>
            <person name="Suzuki H."/>
            <person name="Master E."/>
            <person name="Ferreira P."/>
            <person name="Ruiz-Duenas F.J."/>
            <person name="Held B."/>
            <person name="Canessa P."/>
            <person name="Larrondo L.F."/>
            <person name="Schmoll M."/>
            <person name="Druzhinina I.S."/>
            <person name="Kubicek C.P."/>
            <person name="Gaskell J.A."/>
            <person name="Kersten P."/>
            <person name="St John F."/>
            <person name="Glasner J."/>
            <person name="Sabat G."/>
            <person name="Splinter BonDurant S."/>
            <person name="Syed K."/>
            <person name="Yadav J."/>
            <person name="Mgbeahuruike A.C."/>
            <person name="Kovalchuk A."/>
            <person name="Asiegbu F.O."/>
            <person name="Lackner G."/>
            <person name="Hoffmeister D."/>
            <person name="Rencoret J."/>
            <person name="Gutierrez A."/>
            <person name="Sun H."/>
            <person name="Lindquist E."/>
            <person name="Barry K."/>
            <person name="Riley R."/>
            <person name="Grigoriev I.V."/>
            <person name="Henrissat B."/>
            <person name="Kues U."/>
            <person name="Berka R.M."/>
            <person name="Martinez A.T."/>
            <person name="Covert S.F."/>
            <person name="Blanchette R.A."/>
            <person name="Cullen D."/>
        </authorList>
    </citation>
    <scope>NUCLEOTIDE SEQUENCE [LARGE SCALE GENOMIC DNA]</scope>
    <source>
        <strain evidence="1 2">11061_1 CR5-6</strain>
    </source>
</reference>
<sequence length="197" mass="21643">MVVQAAIEASKCSGCVKHLLSVNSVSASIIISRIPGHFKNGMTDLTDELDRFPAHASPRVLCATCSSAGTVRPTARSKHGGPPASGISVTCACDLRQAKANGGCVYTPQDCARKRSQLYDRRRRYGVSAMGRLLMHRSSRNRRLLRILQPWRRSTFRPRSHDPRNQKSKCLLCQAIPSAEYRAIISHIGTKQTISAS</sequence>
<evidence type="ECO:0000313" key="2">
    <source>
        <dbReference type="Proteomes" id="UP000053257"/>
    </source>
</evidence>
<evidence type="ECO:0000313" key="1">
    <source>
        <dbReference type="EMBL" id="KIP12879.1"/>
    </source>
</evidence>
<name>A0A0C3P4G8_PHLG1</name>
<dbReference type="Proteomes" id="UP000053257">
    <property type="component" value="Unassembled WGS sequence"/>
</dbReference>